<name>A0A2T7D400_9POAL</name>
<organism evidence="1 2">
    <name type="scientific">Panicum hallii var. hallii</name>
    <dbReference type="NCBI Taxonomy" id="1504633"/>
    <lineage>
        <taxon>Eukaryota</taxon>
        <taxon>Viridiplantae</taxon>
        <taxon>Streptophyta</taxon>
        <taxon>Embryophyta</taxon>
        <taxon>Tracheophyta</taxon>
        <taxon>Spermatophyta</taxon>
        <taxon>Magnoliopsida</taxon>
        <taxon>Liliopsida</taxon>
        <taxon>Poales</taxon>
        <taxon>Poaceae</taxon>
        <taxon>PACMAD clade</taxon>
        <taxon>Panicoideae</taxon>
        <taxon>Panicodae</taxon>
        <taxon>Paniceae</taxon>
        <taxon>Panicinae</taxon>
        <taxon>Panicum</taxon>
        <taxon>Panicum sect. Panicum</taxon>
    </lineage>
</organism>
<protein>
    <submittedName>
        <fullName evidence="1">Uncharacterized protein</fullName>
    </submittedName>
</protein>
<dbReference type="AlphaFoldDB" id="A0A2T7D400"/>
<reference evidence="1 2" key="1">
    <citation type="submission" date="2018-04" db="EMBL/GenBank/DDBJ databases">
        <title>WGS assembly of Panicum hallii var. hallii HAL2.</title>
        <authorList>
            <person name="Lovell J."/>
            <person name="Jenkins J."/>
            <person name="Lowry D."/>
            <person name="Mamidi S."/>
            <person name="Sreedasyam A."/>
            <person name="Weng X."/>
            <person name="Barry K."/>
            <person name="Bonette J."/>
            <person name="Campitelli B."/>
            <person name="Daum C."/>
            <person name="Gordon S."/>
            <person name="Gould B."/>
            <person name="Lipzen A."/>
            <person name="MacQueen A."/>
            <person name="Palacio-Mejia J."/>
            <person name="Plott C."/>
            <person name="Shakirov E."/>
            <person name="Shu S."/>
            <person name="Yoshinaga Y."/>
            <person name="Zane M."/>
            <person name="Rokhsar D."/>
            <person name="Grimwood J."/>
            <person name="Schmutz J."/>
            <person name="Juenger T."/>
        </authorList>
    </citation>
    <scope>NUCLEOTIDE SEQUENCE [LARGE SCALE GENOMIC DNA]</scope>
    <source>
        <strain evidence="2">cv. HAL2</strain>
    </source>
</reference>
<keyword evidence="2" id="KW-1185">Reference proteome</keyword>
<proteinExistence type="predicted"/>
<sequence>MVQDGYFVEWRDMVVDAAREGFAAPSRPRRGTTGTCRCWRQCRQTGCHRRRPDRYRDGGPRPSWCLRGSTVCGLFPRDHEAAPAVCSQAARKVEFSLLLH</sequence>
<evidence type="ECO:0000313" key="2">
    <source>
        <dbReference type="Proteomes" id="UP000244336"/>
    </source>
</evidence>
<evidence type="ECO:0000313" key="1">
    <source>
        <dbReference type="EMBL" id="PUZ50321.1"/>
    </source>
</evidence>
<dbReference type="Gramene" id="PUZ50321">
    <property type="protein sequence ID" value="PUZ50321"/>
    <property type="gene ID" value="GQ55_6G050300"/>
</dbReference>
<dbReference type="Proteomes" id="UP000244336">
    <property type="component" value="Chromosome 6"/>
</dbReference>
<accession>A0A2T7D400</accession>
<gene>
    <name evidence="1" type="ORF">GQ55_6G050300</name>
</gene>
<dbReference type="EMBL" id="CM009754">
    <property type="protein sequence ID" value="PUZ50321.1"/>
    <property type="molecule type" value="Genomic_DNA"/>
</dbReference>